<keyword evidence="3" id="KW-0645">Protease</keyword>
<feature type="active site" description="Proton acceptor" evidence="7">
    <location>
        <position position="221"/>
    </location>
</feature>
<evidence type="ECO:0000256" key="5">
    <source>
        <dbReference type="ARBA" id="ARBA00022801"/>
    </source>
</evidence>
<dbReference type="GO" id="GO:0046872">
    <property type="term" value="F:metal ion binding"/>
    <property type="evidence" value="ECO:0007669"/>
    <property type="project" value="UniProtKB-UniRule"/>
</dbReference>
<feature type="binding site" evidence="8">
    <location>
        <position position="244"/>
    </location>
    <ligand>
        <name>Zn(2+)</name>
        <dbReference type="ChEBI" id="CHEBI:29105"/>
        <label>1</label>
    </ligand>
</feature>
<evidence type="ECO:0000313" key="10">
    <source>
        <dbReference type="Proteomes" id="UP000243207"/>
    </source>
</evidence>
<feature type="binding site" evidence="8">
    <location>
        <position position="68"/>
    </location>
    <ligand>
        <name>Zn(2+)</name>
        <dbReference type="ChEBI" id="CHEBI:29105"/>
        <label>1</label>
    </ligand>
</feature>
<keyword evidence="5" id="KW-0378">Hydrolase</keyword>
<dbReference type="InterPro" id="IPR023367">
    <property type="entry name" value="Peptidase_M42_dom2"/>
</dbReference>
<organism evidence="9 10">
    <name type="scientific">Halopseudomonas xinjiangensis</name>
    <dbReference type="NCBI Taxonomy" id="487184"/>
    <lineage>
        <taxon>Bacteria</taxon>
        <taxon>Pseudomonadati</taxon>
        <taxon>Pseudomonadota</taxon>
        <taxon>Gammaproteobacteria</taxon>
        <taxon>Pseudomonadales</taxon>
        <taxon>Pseudomonadaceae</taxon>
        <taxon>Halopseudomonas</taxon>
    </lineage>
</organism>
<keyword evidence="4 8" id="KW-0479">Metal-binding</keyword>
<evidence type="ECO:0000256" key="4">
    <source>
        <dbReference type="ARBA" id="ARBA00022723"/>
    </source>
</evidence>
<dbReference type="STRING" id="487184.SAMN05216421_3271"/>
<keyword evidence="10" id="KW-1185">Reference proteome</keyword>
<evidence type="ECO:0000256" key="8">
    <source>
        <dbReference type="PIRSR" id="PIRSR001123-2"/>
    </source>
</evidence>
<evidence type="ECO:0000256" key="7">
    <source>
        <dbReference type="PIRSR" id="PIRSR001123-1"/>
    </source>
</evidence>
<feature type="binding site" evidence="8">
    <location>
        <position position="187"/>
    </location>
    <ligand>
        <name>Zn(2+)</name>
        <dbReference type="ChEBI" id="CHEBI:29105"/>
        <label>1</label>
    </ligand>
</feature>
<dbReference type="Gene3D" id="2.40.30.40">
    <property type="entry name" value="Peptidase M42, domain 2"/>
    <property type="match status" value="1"/>
</dbReference>
<gene>
    <name evidence="9" type="ORF">SAMN05216421_3271</name>
</gene>
<dbReference type="PANTHER" id="PTHR32481:SF0">
    <property type="entry name" value="AMINOPEPTIDASE YPDE-RELATED"/>
    <property type="match status" value="1"/>
</dbReference>
<dbReference type="PANTHER" id="PTHR32481">
    <property type="entry name" value="AMINOPEPTIDASE"/>
    <property type="match status" value="1"/>
</dbReference>
<dbReference type="Gene3D" id="3.40.630.10">
    <property type="entry name" value="Zn peptidases"/>
    <property type="match status" value="1"/>
</dbReference>
<comment type="cofactor">
    <cofactor evidence="8">
        <name>a divalent metal cation</name>
        <dbReference type="ChEBI" id="CHEBI:60240"/>
    </cofactor>
    <text evidence="8">Binds 2 divalent metal cations per subunit.</text>
</comment>
<dbReference type="SUPFAM" id="SSF53187">
    <property type="entry name" value="Zn-dependent exopeptidases"/>
    <property type="match status" value="1"/>
</dbReference>
<dbReference type="GO" id="GO:0004177">
    <property type="term" value="F:aminopeptidase activity"/>
    <property type="evidence" value="ECO:0007669"/>
    <property type="project" value="UniProtKB-UniRule"/>
</dbReference>
<evidence type="ECO:0000256" key="6">
    <source>
        <dbReference type="PIRNR" id="PIRNR001123"/>
    </source>
</evidence>
<dbReference type="AlphaFoldDB" id="A0A1H1YU38"/>
<feature type="binding site" evidence="8">
    <location>
        <position position="222"/>
    </location>
    <ligand>
        <name>Zn(2+)</name>
        <dbReference type="ChEBI" id="CHEBI:29105"/>
        <label>2</label>
    </ligand>
</feature>
<feature type="binding site" evidence="8">
    <location>
        <position position="325"/>
    </location>
    <ligand>
        <name>Zn(2+)</name>
        <dbReference type="ChEBI" id="CHEBI:29105"/>
        <label>2</label>
    </ligand>
</feature>
<evidence type="ECO:0000256" key="3">
    <source>
        <dbReference type="ARBA" id="ARBA00022670"/>
    </source>
</evidence>
<keyword evidence="2 9" id="KW-0031">Aminopeptidase</keyword>
<feature type="binding site" evidence="8">
    <location>
        <position position="187"/>
    </location>
    <ligand>
        <name>Zn(2+)</name>
        <dbReference type="ChEBI" id="CHEBI:29105"/>
        <label>2</label>
    </ligand>
</feature>
<dbReference type="InterPro" id="IPR008007">
    <property type="entry name" value="Peptidase_M42"/>
</dbReference>
<evidence type="ECO:0000256" key="2">
    <source>
        <dbReference type="ARBA" id="ARBA00022438"/>
    </source>
</evidence>
<proteinExistence type="inferred from homology"/>
<dbReference type="EMBL" id="LT629736">
    <property type="protein sequence ID" value="SDT24954.1"/>
    <property type="molecule type" value="Genomic_DNA"/>
</dbReference>
<dbReference type="GO" id="GO:0006508">
    <property type="term" value="P:proteolysis"/>
    <property type="evidence" value="ECO:0007669"/>
    <property type="project" value="UniProtKB-KW"/>
</dbReference>
<dbReference type="RefSeq" id="WP_093396980.1">
    <property type="nucleotide sequence ID" value="NZ_LT629736.1"/>
</dbReference>
<evidence type="ECO:0000256" key="1">
    <source>
        <dbReference type="ARBA" id="ARBA00006272"/>
    </source>
</evidence>
<dbReference type="PIRSF" id="PIRSF001123">
    <property type="entry name" value="PepA_GA"/>
    <property type="match status" value="1"/>
</dbReference>
<evidence type="ECO:0000313" key="9">
    <source>
        <dbReference type="EMBL" id="SDT24954.1"/>
    </source>
</evidence>
<dbReference type="OrthoDB" id="9772053at2"/>
<dbReference type="InterPro" id="IPR051464">
    <property type="entry name" value="Peptidase_M42_aminopept"/>
</dbReference>
<sequence>MLGQSNQALLEELLLARGPGGQEEEVRDICQRVLKPLCDELWSDPAGNLIGLVRAPEPAEGAIRVMAHLDEIAMVVKRIDEDGALRVFALGGAYPVNFGMCPVDILGDHQVVTGALSFGTMHGTSSTPQSQHVLSGDVGWNDVHVITRRDKAELGKLGVRAGSRVVLSQHWRKPFRLNDGIAAHFMDDRAPVLAALVAAGQLIEKRESLSHDVYFTFTSSEEETNAGAQYAARTLPGDICLALEVGPVASEYDTRLSVDPIVLTGDEKGYYTRSVSESLLLAAAACGYCPQPALMPGFASDASAVLLTGASPQAGCLAIPTENTHGYEVILDGAIEACAQTLVCYLLDPHRRA</sequence>
<accession>A0A1H1YU38</accession>
<reference evidence="10" key="1">
    <citation type="submission" date="2016-10" db="EMBL/GenBank/DDBJ databases">
        <authorList>
            <person name="Varghese N."/>
            <person name="Submissions S."/>
        </authorList>
    </citation>
    <scope>NUCLEOTIDE SEQUENCE [LARGE SCALE GENOMIC DNA]</scope>
    <source>
        <strain evidence="10">NRRL B-51270</strain>
    </source>
</reference>
<dbReference type="SUPFAM" id="SSF101821">
    <property type="entry name" value="Aminopeptidase/glucanase lid domain"/>
    <property type="match status" value="1"/>
</dbReference>
<dbReference type="Pfam" id="PF05343">
    <property type="entry name" value="Peptidase_M42"/>
    <property type="match status" value="1"/>
</dbReference>
<name>A0A1H1YU38_9GAMM</name>
<dbReference type="Proteomes" id="UP000243207">
    <property type="component" value="Chromosome I"/>
</dbReference>
<protein>
    <submittedName>
        <fullName evidence="9">Putative aminopeptidase FrvX</fullName>
    </submittedName>
</protein>
<comment type="similarity">
    <text evidence="1 6">Belongs to the peptidase M42 family.</text>
</comment>